<sequence>MAANWPRVVILIAASWLSLPAIAQPKWVAVDTKPVVICPVTELVACLNVIPANLRPLAALQPQTIRHNLGLKTAMVLHIGQSELFGMVVFNQQQSREKSVVMIDSITYQLPLLQQTQLSIWHELGHLHNIDLQGSVLPTHLSAYQHEWLADMYLYWRLAQLENGEQLVWQQLHRRNLALINHRDNIGHWSAPQLQRLLALFPSEKMQTYTSYAQFVADAYPQMPNWNDSDLAEFASLVQRTFADPLAMPLPRYLFWRQPVLISVLTPTLNTLMGEGHTRQWLAQQFATPEQHKSL</sequence>
<dbReference type="EMBL" id="JAAIKR010000006">
    <property type="protein sequence ID" value="MBR9727964.1"/>
    <property type="molecule type" value="Genomic_DNA"/>
</dbReference>
<name>A0ABS5I2R9_9GAMM</name>
<protein>
    <submittedName>
        <fullName evidence="2">Uncharacterized protein</fullName>
    </submittedName>
</protein>
<evidence type="ECO:0000313" key="2">
    <source>
        <dbReference type="EMBL" id="MBR9727964.1"/>
    </source>
</evidence>
<feature type="signal peptide" evidence="1">
    <location>
        <begin position="1"/>
        <end position="23"/>
    </location>
</feature>
<proteinExistence type="predicted"/>
<dbReference type="Proteomes" id="UP000811844">
    <property type="component" value="Unassembled WGS sequence"/>
</dbReference>
<organism evidence="2 3">
    <name type="scientific">Shewanella intestini</name>
    <dbReference type="NCBI Taxonomy" id="2017544"/>
    <lineage>
        <taxon>Bacteria</taxon>
        <taxon>Pseudomonadati</taxon>
        <taxon>Pseudomonadota</taxon>
        <taxon>Gammaproteobacteria</taxon>
        <taxon>Alteromonadales</taxon>
        <taxon>Shewanellaceae</taxon>
        <taxon>Shewanella</taxon>
    </lineage>
</organism>
<evidence type="ECO:0000313" key="3">
    <source>
        <dbReference type="Proteomes" id="UP000811844"/>
    </source>
</evidence>
<feature type="chain" id="PRO_5046898002" evidence="1">
    <location>
        <begin position="24"/>
        <end position="295"/>
    </location>
</feature>
<dbReference type="RefSeq" id="WP_153664353.1">
    <property type="nucleotide sequence ID" value="NZ_JAAIKR010000006.1"/>
</dbReference>
<accession>A0ABS5I2R9</accession>
<keyword evidence="1" id="KW-0732">Signal</keyword>
<comment type="caution">
    <text evidence="2">The sequence shown here is derived from an EMBL/GenBank/DDBJ whole genome shotgun (WGS) entry which is preliminary data.</text>
</comment>
<evidence type="ECO:0000256" key="1">
    <source>
        <dbReference type="SAM" id="SignalP"/>
    </source>
</evidence>
<gene>
    <name evidence="2" type="ORF">G3R48_08195</name>
</gene>
<keyword evidence="3" id="KW-1185">Reference proteome</keyword>
<reference evidence="2 3" key="1">
    <citation type="submission" date="2020-02" db="EMBL/GenBank/DDBJ databases">
        <title>Shewanella WXL01 sp. nov., a marine bacterium isolated from green algae in Luhuitou Fringing Reef (Northern South China Sea).</title>
        <authorList>
            <person name="Wang X."/>
        </authorList>
    </citation>
    <scope>NUCLEOTIDE SEQUENCE [LARGE SCALE GENOMIC DNA]</scope>
    <source>
        <strain evidence="2 3">MCCC 1A01895</strain>
    </source>
</reference>